<keyword evidence="2" id="KW-1185">Reference proteome</keyword>
<organism evidence="2">
    <name type="scientific">Spathaspora passalidarum (strain NRRL Y-27907 / 11-Y1)</name>
    <dbReference type="NCBI Taxonomy" id="619300"/>
    <lineage>
        <taxon>Eukaryota</taxon>
        <taxon>Fungi</taxon>
        <taxon>Dikarya</taxon>
        <taxon>Ascomycota</taxon>
        <taxon>Saccharomycotina</taxon>
        <taxon>Pichiomycetes</taxon>
        <taxon>Debaryomycetaceae</taxon>
        <taxon>Spathaspora</taxon>
    </lineage>
</organism>
<dbReference type="HOGENOM" id="CLU_1017643_0_0_1"/>
<gene>
    <name evidence="1" type="ORF">SPAPADRAFT_61150</name>
</gene>
<dbReference type="AlphaFoldDB" id="G3AP31"/>
<dbReference type="EMBL" id="GL996502">
    <property type="protein sequence ID" value="EGW32062.1"/>
    <property type="molecule type" value="Genomic_DNA"/>
</dbReference>
<dbReference type="Proteomes" id="UP000000709">
    <property type="component" value="Unassembled WGS sequence"/>
</dbReference>
<dbReference type="GeneID" id="18873745"/>
<dbReference type="InParanoid" id="G3AP31"/>
<reference evidence="1 2" key="1">
    <citation type="journal article" date="2011" name="Proc. Natl. Acad. Sci. U.S.A.">
        <title>Comparative genomics of xylose-fermenting fungi for enhanced biofuel production.</title>
        <authorList>
            <person name="Wohlbach D.J."/>
            <person name="Kuo A."/>
            <person name="Sato T.K."/>
            <person name="Potts K.M."/>
            <person name="Salamov A.A."/>
            <person name="LaButti K.M."/>
            <person name="Sun H."/>
            <person name="Clum A."/>
            <person name="Pangilinan J.L."/>
            <person name="Lindquist E.A."/>
            <person name="Lucas S."/>
            <person name="Lapidus A."/>
            <person name="Jin M."/>
            <person name="Gunawan C."/>
            <person name="Balan V."/>
            <person name="Dale B.E."/>
            <person name="Jeffries T.W."/>
            <person name="Zinkel R."/>
            <person name="Barry K.W."/>
            <person name="Grigoriev I.V."/>
            <person name="Gasch A.P."/>
        </authorList>
    </citation>
    <scope>NUCLEOTIDE SEQUENCE [LARGE SCALE GENOMIC DNA]</scope>
    <source>
        <strain evidence="2">NRRL Y-27907 / 11-Y1</strain>
    </source>
</reference>
<dbReference type="OrthoDB" id="4076777at2759"/>
<protein>
    <submittedName>
        <fullName evidence="1">Uncharacterized protein</fullName>
    </submittedName>
</protein>
<evidence type="ECO:0000313" key="2">
    <source>
        <dbReference type="Proteomes" id="UP000000709"/>
    </source>
</evidence>
<proteinExistence type="predicted"/>
<dbReference type="eggNOG" id="ENOG502SNTU">
    <property type="taxonomic scope" value="Eukaryota"/>
</dbReference>
<accession>G3AP31</accession>
<dbReference type="RefSeq" id="XP_007375338.1">
    <property type="nucleotide sequence ID" value="XM_007375276.1"/>
</dbReference>
<feature type="non-terminal residue" evidence="1">
    <location>
        <position position="274"/>
    </location>
</feature>
<dbReference type="KEGG" id="spaa:SPAPADRAFT_61150"/>
<name>G3AP31_SPAPN</name>
<evidence type="ECO:0000313" key="1">
    <source>
        <dbReference type="EMBL" id="EGW32062.1"/>
    </source>
</evidence>
<sequence>MEPDDRVTRVDPRSVRSINDMIRKTTTTIASPPPASASTNTDLEDHMQEENYIYIPSIKNYRTLDYAFDETKRVKREISSMQTSLINEFQEMLRRTFPTGFYMGLDLQCKSNQFSLIDSKTDARMELPMIPLYAKFVTTKRSKRRLWNHLFKLFLINVDEHIQNVIAVSEFQERQLDKFISRVKKNIKLAIQFRCDLKSSKIHVKRNVDAVLFKPYSDRNYTRIYWIKPPHANIGIRRGAMRVKWMNIEDVLNKKKPVTKHHQHQDQPHHYHHH</sequence>